<proteinExistence type="predicted"/>
<comment type="caution">
    <text evidence="1">The sequence shown here is derived from an EMBL/GenBank/DDBJ whole genome shotgun (WGS) entry which is preliminary data.</text>
</comment>
<dbReference type="AlphaFoldDB" id="A0A7J5A736"/>
<reference evidence="1 2" key="1">
    <citation type="submission" date="2019-09" db="EMBL/GenBank/DDBJ databases">
        <authorList>
            <person name="Cao W.R."/>
        </authorList>
    </citation>
    <scope>NUCLEOTIDE SEQUENCE [LARGE SCALE GENOMIC DNA]</scope>
    <source>
        <strain evidence="2">a4</strain>
    </source>
</reference>
<dbReference type="EMBL" id="WAAU01000035">
    <property type="protein sequence ID" value="KAB1153372.1"/>
    <property type="molecule type" value="Genomic_DNA"/>
</dbReference>
<protein>
    <submittedName>
        <fullName evidence="1">Uncharacterized protein</fullName>
    </submittedName>
</protein>
<dbReference type="RefSeq" id="WP_150901311.1">
    <property type="nucleotide sequence ID" value="NZ_WAAU01000035.1"/>
</dbReference>
<name>A0A7J5A736_9FLAO</name>
<dbReference type="Proteomes" id="UP000467305">
    <property type="component" value="Unassembled WGS sequence"/>
</dbReference>
<dbReference type="OrthoDB" id="676083at2"/>
<evidence type="ECO:0000313" key="1">
    <source>
        <dbReference type="EMBL" id="KAB1153372.1"/>
    </source>
</evidence>
<accession>A0A7J5A736</accession>
<keyword evidence="2" id="KW-1185">Reference proteome</keyword>
<sequence length="248" mass="29217">MKSNLLLLCSFLLFVNCNTNGVEYIPQKDEKNHIIDFELFSIILPKEFKYKKIDGIDSFVGKIENGTSSFLFDYGRYSPRSPKDKASFIKESQKSMDFMTLQKFLNKINMKPYEDEKGNVNLDEITKKIKNLKLHENNKTVVFQNDKENNCEFYYSLEFEGKEYFVAFCIPEENKKEFKYYKLYIDTIGNYKRTIALWTDKETVSTSSVNFESLNEKKTNGELFIGIRSNTEFNKEELKAIFETVVMR</sequence>
<gene>
    <name evidence="1" type="ORF">F7018_17040</name>
</gene>
<evidence type="ECO:0000313" key="2">
    <source>
        <dbReference type="Proteomes" id="UP000467305"/>
    </source>
</evidence>
<organism evidence="1 2">
    <name type="scientific">Tenacibaculum aiptasiae</name>
    <dbReference type="NCBI Taxonomy" id="426481"/>
    <lineage>
        <taxon>Bacteria</taxon>
        <taxon>Pseudomonadati</taxon>
        <taxon>Bacteroidota</taxon>
        <taxon>Flavobacteriia</taxon>
        <taxon>Flavobacteriales</taxon>
        <taxon>Flavobacteriaceae</taxon>
        <taxon>Tenacibaculum</taxon>
    </lineage>
</organism>